<dbReference type="SMART" id="SM00355">
    <property type="entry name" value="ZnF_C2H2"/>
    <property type="match status" value="2"/>
</dbReference>
<evidence type="ECO:0000256" key="2">
    <source>
        <dbReference type="ARBA" id="ARBA00022723"/>
    </source>
</evidence>
<feature type="region of interest" description="Disordered" evidence="8">
    <location>
        <begin position="380"/>
        <end position="414"/>
    </location>
</feature>
<proteinExistence type="predicted"/>
<accession>A0A2J6RH48</accession>
<evidence type="ECO:0000313" key="10">
    <source>
        <dbReference type="EMBL" id="PMD37851.1"/>
    </source>
</evidence>
<evidence type="ECO:0000259" key="9">
    <source>
        <dbReference type="PROSITE" id="PS50157"/>
    </source>
</evidence>
<organism evidence="10 11">
    <name type="scientific">Hyaloscypha variabilis (strain UAMH 11265 / GT02V1 / F)</name>
    <name type="common">Meliniomyces variabilis</name>
    <dbReference type="NCBI Taxonomy" id="1149755"/>
    <lineage>
        <taxon>Eukaryota</taxon>
        <taxon>Fungi</taxon>
        <taxon>Dikarya</taxon>
        <taxon>Ascomycota</taxon>
        <taxon>Pezizomycotina</taxon>
        <taxon>Leotiomycetes</taxon>
        <taxon>Helotiales</taxon>
        <taxon>Hyaloscyphaceae</taxon>
        <taxon>Hyaloscypha</taxon>
        <taxon>Hyaloscypha variabilis</taxon>
    </lineage>
</organism>
<keyword evidence="11" id="KW-1185">Reference proteome</keyword>
<sequence length="836" mass="92871">MDSPTAHSTAGGEHAGTGKNGKRKAKTFQCRFCSDTFHRLEHIQRHERTHTKEKPFTCATCSKAFARRDLVIRHEKLVHDIESNKNSRRQSTALNIEAPTPKPPRPFVPAVIQRSWGSQDPSHEPSNTVNNYALNDTQDSHVSPNGFFASPINQQESENISNLDPNMGTLDYAMGGMGIPGDYNLFFDNFDTSNFYLPSTVFDSELPISLWSRPEFGGVELDNANRRILPSRVENDALSRLGSRLPSLQPHEQDLMSSEPAPQADILRAGPPWKISGEDHRKIQANLNEFASVLPDGFTLPSRHTLSRFFEGYISGFHQHLPFLHIPTFSISTCAPELFLAIAAVGAQYRFESTNSHKLWYAAKSVASEQLKRRQSQHVAELLSSPTPSRASISKSPASQPSPSTPFSAGHSNTHAFENTGSQIDIRSPSGQARLATIQTLLILMAMGMWGPPALLREGMIVQNQLALLIRDHGLHRPEVSGSGPSWEDWILLEGDCRTKCIAYCFFNLQSIAYDTAPVLRTAEMKINLPHSSDEWRAATGEEWQLARKNTPQHSLSFQDVLSRLFSPTQGDIPTISSLGNYVLIHAIIQQIYAVRQASMMTSPSIRDGSLPPENIEKFGQVLRRWQIGWEKAPESSLDPTSPYGPVAFSSTALLRLAYVRLHCDLGPCRGLETRDPQIIARTLKASLPLSRSPLLSRAILQAAHALSIPVKIGIKFVANTHTLLWSMQHSLTNLECAFLLSKWLYMIAGCISELTVDERNLLEMVRSIVGETHYASDHEINGVHRSAEIKQLSVAVVRIWAEIFTGSQHIFPLVKVIGLALDVYADLSEADELSE</sequence>
<keyword evidence="6" id="KW-0539">Nucleus</keyword>
<evidence type="ECO:0000256" key="5">
    <source>
        <dbReference type="ARBA" id="ARBA00022833"/>
    </source>
</evidence>
<evidence type="ECO:0000256" key="3">
    <source>
        <dbReference type="ARBA" id="ARBA00022737"/>
    </source>
</evidence>
<dbReference type="OrthoDB" id="654211at2759"/>
<dbReference type="GO" id="GO:0005634">
    <property type="term" value="C:nucleus"/>
    <property type="evidence" value="ECO:0007669"/>
    <property type="project" value="UniProtKB-SubCell"/>
</dbReference>
<dbReference type="PROSITE" id="PS50157">
    <property type="entry name" value="ZINC_FINGER_C2H2_2"/>
    <property type="match status" value="2"/>
</dbReference>
<dbReference type="InterPro" id="IPR051059">
    <property type="entry name" value="VerF-like"/>
</dbReference>
<dbReference type="InterPro" id="IPR007219">
    <property type="entry name" value="XnlR_reg_dom"/>
</dbReference>
<dbReference type="PANTHER" id="PTHR40626">
    <property type="entry name" value="MIP31509P"/>
    <property type="match status" value="1"/>
</dbReference>
<dbReference type="GO" id="GO:0000978">
    <property type="term" value="F:RNA polymerase II cis-regulatory region sequence-specific DNA binding"/>
    <property type="evidence" value="ECO:0007669"/>
    <property type="project" value="InterPro"/>
</dbReference>
<feature type="domain" description="C2H2-type" evidence="9">
    <location>
        <begin position="28"/>
        <end position="55"/>
    </location>
</feature>
<dbReference type="GO" id="GO:0008270">
    <property type="term" value="F:zinc ion binding"/>
    <property type="evidence" value="ECO:0007669"/>
    <property type="project" value="UniProtKB-KW"/>
</dbReference>
<feature type="compositionally biased region" description="Polar residues" evidence="8">
    <location>
        <begin position="115"/>
        <end position="136"/>
    </location>
</feature>
<dbReference type="GO" id="GO:0000981">
    <property type="term" value="F:DNA-binding transcription factor activity, RNA polymerase II-specific"/>
    <property type="evidence" value="ECO:0007669"/>
    <property type="project" value="InterPro"/>
</dbReference>
<dbReference type="Pfam" id="PF04082">
    <property type="entry name" value="Fungal_trans"/>
    <property type="match status" value="1"/>
</dbReference>
<evidence type="ECO:0000313" key="11">
    <source>
        <dbReference type="Proteomes" id="UP000235786"/>
    </source>
</evidence>
<keyword evidence="5" id="KW-0862">Zinc</keyword>
<gene>
    <name evidence="10" type="ORF">L207DRAFT_545190</name>
</gene>
<feature type="region of interest" description="Disordered" evidence="8">
    <location>
        <begin position="1"/>
        <end position="24"/>
    </location>
</feature>
<feature type="region of interest" description="Disordered" evidence="8">
    <location>
        <begin position="84"/>
        <end position="136"/>
    </location>
</feature>
<evidence type="ECO:0000256" key="6">
    <source>
        <dbReference type="ARBA" id="ARBA00023242"/>
    </source>
</evidence>
<dbReference type="SUPFAM" id="SSF57667">
    <property type="entry name" value="beta-beta-alpha zinc fingers"/>
    <property type="match status" value="1"/>
</dbReference>
<dbReference type="PROSITE" id="PS00028">
    <property type="entry name" value="ZINC_FINGER_C2H2_1"/>
    <property type="match status" value="2"/>
</dbReference>
<dbReference type="CDD" id="cd12148">
    <property type="entry name" value="fungal_TF_MHR"/>
    <property type="match status" value="1"/>
</dbReference>
<name>A0A2J6RH48_HYAVF</name>
<keyword evidence="4 7" id="KW-0863">Zinc-finger</keyword>
<dbReference type="Gene3D" id="3.30.160.60">
    <property type="entry name" value="Classic Zinc Finger"/>
    <property type="match status" value="2"/>
</dbReference>
<dbReference type="InterPro" id="IPR036236">
    <property type="entry name" value="Znf_C2H2_sf"/>
</dbReference>
<reference evidence="10 11" key="1">
    <citation type="submission" date="2016-04" db="EMBL/GenBank/DDBJ databases">
        <title>A degradative enzymes factory behind the ericoid mycorrhizal symbiosis.</title>
        <authorList>
            <consortium name="DOE Joint Genome Institute"/>
            <person name="Martino E."/>
            <person name="Morin E."/>
            <person name="Grelet G."/>
            <person name="Kuo A."/>
            <person name="Kohler A."/>
            <person name="Daghino S."/>
            <person name="Barry K."/>
            <person name="Choi C."/>
            <person name="Cichocki N."/>
            <person name="Clum A."/>
            <person name="Copeland A."/>
            <person name="Hainaut M."/>
            <person name="Haridas S."/>
            <person name="Labutti K."/>
            <person name="Lindquist E."/>
            <person name="Lipzen A."/>
            <person name="Khouja H.-R."/>
            <person name="Murat C."/>
            <person name="Ohm R."/>
            <person name="Olson A."/>
            <person name="Spatafora J."/>
            <person name="Veneault-Fourrey C."/>
            <person name="Henrissat B."/>
            <person name="Grigoriev I."/>
            <person name="Martin F."/>
            <person name="Perotto S."/>
        </authorList>
    </citation>
    <scope>NUCLEOTIDE SEQUENCE [LARGE SCALE GENOMIC DNA]</scope>
    <source>
        <strain evidence="10 11">F</strain>
    </source>
</reference>
<evidence type="ECO:0000256" key="1">
    <source>
        <dbReference type="ARBA" id="ARBA00004123"/>
    </source>
</evidence>
<dbReference type="STRING" id="1149755.A0A2J6RH48"/>
<dbReference type="InterPro" id="IPR013087">
    <property type="entry name" value="Znf_C2H2_type"/>
</dbReference>
<comment type="subcellular location">
    <subcellularLocation>
        <location evidence="1">Nucleus</location>
    </subcellularLocation>
</comment>
<keyword evidence="3" id="KW-0677">Repeat</keyword>
<feature type="domain" description="C2H2-type" evidence="9">
    <location>
        <begin position="56"/>
        <end position="84"/>
    </location>
</feature>
<dbReference type="AlphaFoldDB" id="A0A2J6RH48"/>
<dbReference type="EMBL" id="KZ613948">
    <property type="protein sequence ID" value="PMD37851.1"/>
    <property type="molecule type" value="Genomic_DNA"/>
</dbReference>
<evidence type="ECO:0000256" key="4">
    <source>
        <dbReference type="ARBA" id="ARBA00022771"/>
    </source>
</evidence>
<feature type="compositionally biased region" description="Polar residues" evidence="8">
    <location>
        <begin position="384"/>
        <end position="414"/>
    </location>
</feature>
<dbReference type="Proteomes" id="UP000235786">
    <property type="component" value="Unassembled WGS sequence"/>
</dbReference>
<dbReference type="GO" id="GO:0000785">
    <property type="term" value="C:chromatin"/>
    <property type="evidence" value="ECO:0007669"/>
    <property type="project" value="TreeGrafter"/>
</dbReference>
<keyword evidence="2" id="KW-0479">Metal-binding</keyword>
<dbReference type="GO" id="GO:0006351">
    <property type="term" value="P:DNA-templated transcription"/>
    <property type="evidence" value="ECO:0007669"/>
    <property type="project" value="InterPro"/>
</dbReference>
<evidence type="ECO:0000256" key="8">
    <source>
        <dbReference type="SAM" id="MobiDB-lite"/>
    </source>
</evidence>
<evidence type="ECO:0000256" key="7">
    <source>
        <dbReference type="PROSITE-ProRule" id="PRU00042"/>
    </source>
</evidence>
<dbReference type="PANTHER" id="PTHR40626:SF10">
    <property type="entry name" value="C2H2-TYPE DOMAIN-CONTAINING PROTEIN"/>
    <property type="match status" value="1"/>
</dbReference>
<protein>
    <recommendedName>
        <fullName evidence="9">C2H2-type domain-containing protein</fullName>
    </recommendedName>
</protein>